<evidence type="ECO:0008006" key="8">
    <source>
        <dbReference type="Google" id="ProtNLM"/>
    </source>
</evidence>
<dbReference type="Proteomes" id="UP000001568">
    <property type="component" value="Chromosome 12"/>
</dbReference>
<dbReference type="eggNOG" id="KOG2912">
    <property type="taxonomic scope" value="Eukaryota"/>
</dbReference>
<dbReference type="HOGENOM" id="CLU_027534_3_0_1"/>
<feature type="binding site" evidence="5">
    <location>
        <position position="71"/>
    </location>
    <ligand>
        <name>S-adenosyl-L-methionine</name>
        <dbReference type="ChEBI" id="CHEBI:59789"/>
    </ligand>
</feature>
<evidence type="ECO:0000313" key="7">
    <source>
        <dbReference type="Proteomes" id="UP000001568"/>
    </source>
</evidence>
<dbReference type="GeneID" id="5004919"/>
<reference evidence="6 7" key="1">
    <citation type="journal article" date="2007" name="Proc. Natl. Acad. Sci. U.S.A.">
        <title>The tiny eukaryote Ostreococcus provides genomic insights into the paradox of plankton speciation.</title>
        <authorList>
            <person name="Palenik B."/>
            <person name="Grimwood J."/>
            <person name="Aerts A."/>
            <person name="Rouze P."/>
            <person name="Salamov A."/>
            <person name="Putnam N."/>
            <person name="Dupont C."/>
            <person name="Jorgensen R."/>
            <person name="Derelle E."/>
            <person name="Rombauts S."/>
            <person name="Zhou K."/>
            <person name="Otillar R."/>
            <person name="Merchant S.S."/>
            <person name="Podell S."/>
            <person name="Gaasterland T."/>
            <person name="Napoli C."/>
            <person name="Gendler K."/>
            <person name="Manuell A."/>
            <person name="Tai V."/>
            <person name="Vallon O."/>
            <person name="Piganeau G."/>
            <person name="Jancek S."/>
            <person name="Heijde M."/>
            <person name="Jabbari K."/>
            <person name="Bowler C."/>
            <person name="Lohr M."/>
            <person name="Robbens S."/>
            <person name="Werner G."/>
            <person name="Dubchak I."/>
            <person name="Pazour G.J."/>
            <person name="Ren Q."/>
            <person name="Paulsen I."/>
            <person name="Delwiche C."/>
            <person name="Schmutz J."/>
            <person name="Rokhsar D."/>
            <person name="Van de Peer Y."/>
            <person name="Moreau H."/>
            <person name="Grigoriev I.V."/>
        </authorList>
    </citation>
    <scope>NUCLEOTIDE SEQUENCE [LARGE SCALE GENOMIC DNA]</scope>
    <source>
        <strain evidence="6 7">CCE9901</strain>
    </source>
</reference>
<accession>A4S5S0</accession>
<organism evidence="6 7">
    <name type="scientific">Ostreococcus lucimarinus (strain CCE9901)</name>
    <dbReference type="NCBI Taxonomy" id="436017"/>
    <lineage>
        <taxon>Eukaryota</taxon>
        <taxon>Viridiplantae</taxon>
        <taxon>Chlorophyta</taxon>
        <taxon>Mamiellophyceae</taxon>
        <taxon>Mamiellales</taxon>
        <taxon>Bathycoccaceae</taxon>
        <taxon>Ostreococcus</taxon>
    </lineage>
</organism>
<dbReference type="RefSeq" id="XP_001420658.1">
    <property type="nucleotide sequence ID" value="XM_001420621.1"/>
</dbReference>
<dbReference type="STRING" id="436017.A4S5S0"/>
<gene>
    <name evidence="6" type="ORF">OSTLU_4809</name>
</gene>
<dbReference type="OrthoDB" id="514248at2759"/>
<dbReference type="GO" id="GO:0005634">
    <property type="term" value="C:nucleus"/>
    <property type="evidence" value="ECO:0007669"/>
    <property type="project" value="TreeGrafter"/>
</dbReference>
<dbReference type="InterPro" id="IPR017182">
    <property type="entry name" value="METTL16/PsiM"/>
</dbReference>
<evidence type="ECO:0000256" key="1">
    <source>
        <dbReference type="ARBA" id="ARBA00005878"/>
    </source>
</evidence>
<name>A4S5S0_OSTLU</name>
<dbReference type="KEGG" id="olu:OSTLU_4809"/>
<dbReference type="PANTHER" id="PTHR13393">
    <property type="entry name" value="SAM-DEPENDENT METHYLTRANSFERASE"/>
    <property type="match status" value="1"/>
</dbReference>
<dbReference type="PIRSF" id="PIRSF037350">
    <property type="entry name" value="Mtase_ZK1128_prd"/>
    <property type="match status" value="1"/>
</dbReference>
<dbReference type="Gene3D" id="3.40.50.150">
    <property type="entry name" value="Vaccinia Virus protein VP39"/>
    <property type="match status" value="1"/>
</dbReference>
<keyword evidence="4 5" id="KW-0949">S-adenosyl-L-methionine</keyword>
<dbReference type="OMA" id="MEDHIRL"/>
<feature type="binding site" evidence="5">
    <location>
        <position position="94"/>
    </location>
    <ligand>
        <name>S-adenosyl-L-methionine</name>
        <dbReference type="ChEBI" id="CHEBI:59789"/>
    </ligand>
</feature>
<feature type="non-terminal residue" evidence="6">
    <location>
        <position position="1"/>
    </location>
</feature>
<dbReference type="SUPFAM" id="SSF53335">
    <property type="entry name" value="S-adenosyl-L-methionine-dependent methyltransferases"/>
    <property type="match status" value="1"/>
</dbReference>
<feature type="non-terminal residue" evidence="6">
    <location>
        <position position="245"/>
    </location>
</feature>
<evidence type="ECO:0000256" key="4">
    <source>
        <dbReference type="ARBA" id="ARBA00022691"/>
    </source>
</evidence>
<dbReference type="EMBL" id="CP000592">
    <property type="protein sequence ID" value="ABO98951.1"/>
    <property type="molecule type" value="Genomic_DNA"/>
</dbReference>
<keyword evidence="7" id="KW-1185">Reference proteome</keyword>
<sequence>AVVDFKDWDSTRALTGAILREEYGVEAWTVPRGRLVPTATNRERYLEWLARLRALSAPSGDDASVWVLDIGTGASAIYALLGAAGRGWRFVGTDVCDEALTSARENVRRNPHLESLIEIRDARGEDGARDRVLRGVVRDGETFTFCMCNPPFFETMDEAGRNPNTACGGTATEMVFPGGEEAFVKKIFADSLTMKDSIHWFTTMCGKKSTMTTTRSFLHTHRVPAIRTTELSHGKTSRWCIAWSF</sequence>
<dbReference type="GO" id="GO:0070475">
    <property type="term" value="P:rRNA base methylation"/>
    <property type="evidence" value="ECO:0007669"/>
    <property type="project" value="TreeGrafter"/>
</dbReference>
<proteinExistence type="inferred from homology"/>
<keyword evidence="3" id="KW-0808">Transferase</keyword>
<dbReference type="GO" id="GO:0008168">
    <property type="term" value="F:methyltransferase activity"/>
    <property type="evidence" value="ECO:0007669"/>
    <property type="project" value="UniProtKB-KW"/>
</dbReference>
<dbReference type="InterPro" id="IPR010286">
    <property type="entry name" value="METTL16/RlmF"/>
</dbReference>
<feature type="binding site" evidence="5">
    <location>
        <position position="42"/>
    </location>
    <ligand>
        <name>S-adenosyl-L-methionine</name>
        <dbReference type="ChEBI" id="CHEBI:59789"/>
    </ligand>
</feature>
<evidence type="ECO:0000313" key="6">
    <source>
        <dbReference type="EMBL" id="ABO98951.1"/>
    </source>
</evidence>
<evidence type="ECO:0000256" key="3">
    <source>
        <dbReference type="ARBA" id="ARBA00022679"/>
    </source>
</evidence>
<dbReference type="PANTHER" id="PTHR13393:SF0">
    <property type="entry name" value="RNA N6-ADENOSINE-METHYLTRANSFERASE METTL16"/>
    <property type="match status" value="1"/>
</dbReference>
<dbReference type="AlphaFoldDB" id="A4S5S0"/>
<comment type="similarity">
    <text evidence="1">Belongs to the methyltransferase superfamily. METTL16/RlmF family.</text>
</comment>
<feature type="binding site" evidence="5">
    <location>
        <position position="149"/>
    </location>
    <ligand>
        <name>S-adenosyl-L-methionine</name>
        <dbReference type="ChEBI" id="CHEBI:59789"/>
    </ligand>
</feature>
<dbReference type="CDD" id="cd02440">
    <property type="entry name" value="AdoMet_MTases"/>
    <property type="match status" value="1"/>
</dbReference>
<dbReference type="Gramene" id="ABO98951">
    <property type="protein sequence ID" value="ABO98951"/>
    <property type="gene ID" value="OSTLU_4809"/>
</dbReference>
<protein>
    <recommendedName>
        <fullName evidence="8">U6 small nuclear RNA (adenine-(43)-N(6))-methyltransferase</fullName>
    </recommendedName>
</protein>
<evidence type="ECO:0000256" key="5">
    <source>
        <dbReference type="PIRSR" id="PIRSR037350-1"/>
    </source>
</evidence>
<keyword evidence="2" id="KW-0489">Methyltransferase</keyword>
<evidence type="ECO:0000256" key="2">
    <source>
        <dbReference type="ARBA" id="ARBA00022603"/>
    </source>
</evidence>
<dbReference type="InterPro" id="IPR029063">
    <property type="entry name" value="SAM-dependent_MTases_sf"/>
</dbReference>
<dbReference type="Pfam" id="PF05971">
    <property type="entry name" value="Methyltransf_10"/>
    <property type="match status" value="1"/>
</dbReference>